<dbReference type="EMBL" id="AGRJ01000227">
    <property type="protein sequence ID" value="EHO49171.1"/>
    <property type="molecule type" value="Genomic_DNA"/>
</dbReference>
<organism evidence="2 3">
    <name type="scientific">Lentilactobacillus kisonensis F0435</name>
    <dbReference type="NCBI Taxonomy" id="797516"/>
    <lineage>
        <taxon>Bacteria</taxon>
        <taxon>Bacillati</taxon>
        <taxon>Bacillota</taxon>
        <taxon>Bacilli</taxon>
        <taxon>Lactobacillales</taxon>
        <taxon>Lactobacillaceae</taxon>
        <taxon>Lentilactobacillus</taxon>
    </lineage>
</organism>
<reference evidence="2 3" key="1">
    <citation type="submission" date="2011-09" db="EMBL/GenBank/DDBJ databases">
        <authorList>
            <person name="Weinstock G."/>
            <person name="Sodergren E."/>
            <person name="Clifton S."/>
            <person name="Fulton L."/>
            <person name="Fulton B."/>
            <person name="Courtney L."/>
            <person name="Fronick C."/>
            <person name="Harrison M."/>
            <person name="Strong C."/>
            <person name="Farmer C."/>
            <person name="Delahaunty K."/>
            <person name="Markovic C."/>
            <person name="Hall O."/>
            <person name="Minx P."/>
            <person name="Tomlinson C."/>
            <person name="Mitreva M."/>
            <person name="Hou S."/>
            <person name="Chen J."/>
            <person name="Wollam A."/>
            <person name="Pepin K.H."/>
            <person name="Johnson M."/>
            <person name="Bhonagiri V."/>
            <person name="Zhang X."/>
            <person name="Suruliraj S."/>
            <person name="Warren W."/>
            <person name="Chinwalla A."/>
            <person name="Mardis E.R."/>
            <person name="Wilson R.K."/>
        </authorList>
    </citation>
    <scope>NUCLEOTIDE SEQUENCE [LARGE SCALE GENOMIC DNA]</scope>
    <source>
        <strain evidence="2 3">F0435</strain>
    </source>
</reference>
<dbReference type="Pfam" id="PF09168">
    <property type="entry name" value="PepX_N"/>
    <property type="match status" value="1"/>
</dbReference>
<dbReference type="GO" id="GO:0006508">
    <property type="term" value="P:proteolysis"/>
    <property type="evidence" value="ECO:0007669"/>
    <property type="project" value="InterPro"/>
</dbReference>
<dbReference type="Proteomes" id="UP000005025">
    <property type="component" value="Unassembled WGS sequence"/>
</dbReference>
<protein>
    <recommendedName>
        <fullName evidence="1">X-Prolyl dipeptidyl aminopeptidase PepX N-terminal domain-containing protein</fullName>
    </recommendedName>
</protein>
<dbReference type="InterPro" id="IPR036313">
    <property type="entry name" value="PepX_N_dom_sf"/>
</dbReference>
<evidence type="ECO:0000259" key="1">
    <source>
        <dbReference type="Pfam" id="PF09168"/>
    </source>
</evidence>
<comment type="caution">
    <text evidence="2">The sequence shown here is derived from an EMBL/GenBank/DDBJ whole genome shotgun (WGS) entry which is preliminary data.</text>
</comment>
<dbReference type="PATRIC" id="fig|797516.3.peg.2370"/>
<evidence type="ECO:0000313" key="3">
    <source>
        <dbReference type="Proteomes" id="UP000005025"/>
    </source>
</evidence>
<dbReference type="HOGENOM" id="CLU_3217868_0_0_9"/>
<dbReference type="GO" id="GO:0008239">
    <property type="term" value="F:dipeptidyl-peptidase activity"/>
    <property type="evidence" value="ECO:0007669"/>
    <property type="project" value="InterPro"/>
</dbReference>
<dbReference type="AlphaFoldDB" id="H1LJ45"/>
<accession>H1LJ45</accession>
<dbReference type="InterPro" id="IPR015251">
    <property type="entry name" value="PepX_N_dom"/>
</dbReference>
<feature type="domain" description="X-Prolyl dipeptidyl aminopeptidase PepX N-terminal" evidence="1">
    <location>
        <begin position="1"/>
        <end position="44"/>
    </location>
</feature>
<dbReference type="SUPFAM" id="SSF81761">
    <property type="entry name" value="X-Prolyl dipeptidyl aminopeptidase PepX, N-terminal domain"/>
    <property type="match status" value="1"/>
</dbReference>
<sequence length="44" mass="5123">MKINQFAYVPTTHDQIVTELTDIRFLTARTSKIADPVMNFANFY</sequence>
<name>H1LJ45_9LACO</name>
<dbReference type="STRING" id="797516.HMPREF9104_02637"/>
<evidence type="ECO:0000313" key="2">
    <source>
        <dbReference type="EMBL" id="EHO49171.1"/>
    </source>
</evidence>
<proteinExistence type="predicted"/>
<gene>
    <name evidence="2" type="ORF">HMPREF9104_02637</name>
</gene>